<dbReference type="PANTHER" id="PTHR42753:SF2">
    <property type="entry name" value="PROLINE--TRNA LIGASE"/>
    <property type="match status" value="1"/>
</dbReference>
<evidence type="ECO:0000256" key="6">
    <source>
        <dbReference type="ARBA" id="ARBA00022840"/>
    </source>
</evidence>
<evidence type="ECO:0000256" key="3">
    <source>
        <dbReference type="ARBA" id="ARBA00022490"/>
    </source>
</evidence>
<dbReference type="FunFam" id="3.30.930.10:FF:000065">
    <property type="entry name" value="Proline--tRNA ligase"/>
    <property type="match status" value="1"/>
</dbReference>
<organism evidence="14 15">
    <name type="scientific">Megalodesulfovibrio gigas (strain ATCC 19364 / DSM 1382 / NCIMB 9332 / VKM B-1759)</name>
    <name type="common">Desulfovibrio gigas</name>
    <dbReference type="NCBI Taxonomy" id="1121448"/>
    <lineage>
        <taxon>Bacteria</taxon>
        <taxon>Pseudomonadati</taxon>
        <taxon>Thermodesulfobacteriota</taxon>
        <taxon>Desulfovibrionia</taxon>
        <taxon>Desulfovibrionales</taxon>
        <taxon>Desulfovibrionaceae</taxon>
        <taxon>Megalodesulfovibrio</taxon>
    </lineage>
</organism>
<evidence type="ECO:0000256" key="4">
    <source>
        <dbReference type="ARBA" id="ARBA00022598"/>
    </source>
</evidence>
<evidence type="ECO:0000259" key="13">
    <source>
        <dbReference type="PROSITE" id="PS50862"/>
    </source>
</evidence>
<dbReference type="InterPro" id="IPR044140">
    <property type="entry name" value="ProRS_anticodon_short"/>
</dbReference>
<evidence type="ECO:0000256" key="10">
    <source>
        <dbReference type="ARBA" id="ARBA00053664"/>
    </source>
</evidence>
<evidence type="ECO:0000256" key="2">
    <source>
        <dbReference type="ARBA" id="ARBA00011738"/>
    </source>
</evidence>
<dbReference type="InterPro" id="IPR002316">
    <property type="entry name" value="Pro-tRNA-ligase_IIa"/>
</dbReference>
<comment type="function">
    <text evidence="10 12">Catalyzes the attachment of proline to tRNA(Pro) in a two-step reaction: proline is first activated by ATP to form Pro-AMP and then transferred to the acceptor end of tRNA(Pro). As ProRS can inadvertently accommodate and process non-cognate amino acids such as alanine and cysteine, to avoid such errors it has two additional distinct editing activities against alanine. One activity is designated as 'pretransfer' editing and involves the tRNA(Pro)-independent hydrolysis of activated Ala-AMP. The other activity is designated 'posttransfer' editing and involves deacylation of mischarged Ala-tRNA(Pro). The misacylated Cys-tRNA(Pro) is not edited by ProRS.</text>
</comment>
<gene>
    <name evidence="12" type="primary">proS</name>
    <name evidence="14" type="ORF">DGI_2799</name>
</gene>
<dbReference type="PROSITE" id="PS50862">
    <property type="entry name" value="AA_TRNA_LIGASE_II"/>
    <property type="match status" value="1"/>
</dbReference>
<evidence type="ECO:0000256" key="9">
    <source>
        <dbReference type="ARBA" id="ARBA00047671"/>
    </source>
</evidence>
<accession>T2GE04</accession>
<dbReference type="KEGG" id="dgg:DGI_2799"/>
<dbReference type="CDD" id="cd04334">
    <property type="entry name" value="ProRS-INS"/>
    <property type="match status" value="1"/>
</dbReference>
<evidence type="ECO:0000313" key="14">
    <source>
        <dbReference type="EMBL" id="AGW14528.1"/>
    </source>
</evidence>
<keyword evidence="3 12" id="KW-0963">Cytoplasm</keyword>
<evidence type="ECO:0000256" key="1">
    <source>
        <dbReference type="ARBA" id="ARBA00004496"/>
    </source>
</evidence>
<dbReference type="InterPro" id="IPR036621">
    <property type="entry name" value="Anticodon-bd_dom_sf"/>
</dbReference>
<dbReference type="PATRIC" id="fig|1121448.10.peg.2762"/>
<dbReference type="Pfam" id="PF00587">
    <property type="entry name" value="tRNA-synt_2b"/>
    <property type="match status" value="1"/>
</dbReference>
<protein>
    <recommendedName>
        <fullName evidence="12">Proline--tRNA ligase</fullName>
        <ecNumber evidence="12">6.1.1.15</ecNumber>
    </recommendedName>
    <alternativeName>
        <fullName evidence="12">Prolyl-tRNA synthetase</fullName>
        <shortName evidence="12">ProRS</shortName>
    </alternativeName>
</protein>
<keyword evidence="7 12" id="KW-0648">Protein biosynthesis</keyword>
<dbReference type="InterPro" id="IPR002314">
    <property type="entry name" value="aa-tRNA-synt_IIb"/>
</dbReference>
<dbReference type="eggNOG" id="COG0442">
    <property type="taxonomic scope" value="Bacteria"/>
</dbReference>
<comment type="similarity">
    <text evidence="11 12">Belongs to the class-II aminoacyl-tRNA synthetase family. ProS type 1 subfamily.</text>
</comment>
<dbReference type="CDD" id="cd00861">
    <property type="entry name" value="ProRS_anticodon_short"/>
    <property type="match status" value="1"/>
</dbReference>
<keyword evidence="6 12" id="KW-0067">ATP-binding</keyword>
<comment type="subcellular location">
    <subcellularLocation>
        <location evidence="1 12">Cytoplasm</location>
    </subcellularLocation>
</comment>
<dbReference type="GO" id="GO:0006433">
    <property type="term" value="P:prolyl-tRNA aminoacylation"/>
    <property type="evidence" value="ECO:0007669"/>
    <property type="project" value="UniProtKB-UniRule"/>
</dbReference>
<keyword evidence="5 12" id="KW-0547">Nucleotide-binding</keyword>
<comment type="domain">
    <text evidence="12">Consists of three domains: the N-terminal catalytic domain, the editing domain and the C-terminal anticodon-binding domain.</text>
</comment>
<dbReference type="PANTHER" id="PTHR42753">
    <property type="entry name" value="MITOCHONDRIAL RIBOSOME PROTEIN L39/PROLYL-TRNA LIGASE FAMILY MEMBER"/>
    <property type="match status" value="1"/>
</dbReference>
<dbReference type="RefSeq" id="WP_021761554.1">
    <property type="nucleotide sequence ID" value="NC_022444.1"/>
</dbReference>
<keyword evidence="8 12" id="KW-0030">Aminoacyl-tRNA synthetase</keyword>
<feature type="domain" description="Aminoacyl-transfer RNA synthetases class-II family profile" evidence="13">
    <location>
        <begin position="38"/>
        <end position="468"/>
    </location>
</feature>
<reference evidence="15" key="2">
    <citation type="submission" date="2013-07" db="EMBL/GenBank/DDBJ databases">
        <authorList>
            <person name="Morais-Silva F.O."/>
            <person name="Rezende A.M."/>
            <person name="Pimentel C."/>
            <person name="Resende D.M."/>
            <person name="Santos C.I."/>
            <person name="Clemente C."/>
            <person name="de Oliveira L.M."/>
            <person name="da Silva S.M."/>
            <person name="Costa D.A."/>
            <person name="Varela-Raposo A."/>
            <person name="Horacio E.C.A."/>
            <person name="Matos M."/>
            <person name="Flores O."/>
            <person name="Ruiz J.C."/>
            <person name="Rodrigues-Pousada C."/>
        </authorList>
    </citation>
    <scope>NUCLEOTIDE SEQUENCE [LARGE SCALE GENOMIC DNA]</scope>
    <source>
        <strain evidence="15">ATCC 19364 / DSM 1382 / NCIMB 9332 / VKM B-1759</strain>
    </source>
</reference>
<keyword evidence="15" id="KW-1185">Reference proteome</keyword>
<evidence type="ECO:0000256" key="12">
    <source>
        <dbReference type="HAMAP-Rule" id="MF_01569"/>
    </source>
</evidence>
<dbReference type="GO" id="GO:0004827">
    <property type="term" value="F:proline-tRNA ligase activity"/>
    <property type="evidence" value="ECO:0007669"/>
    <property type="project" value="UniProtKB-UniRule"/>
</dbReference>
<evidence type="ECO:0000256" key="5">
    <source>
        <dbReference type="ARBA" id="ARBA00022741"/>
    </source>
</evidence>
<dbReference type="NCBIfam" id="NF006625">
    <property type="entry name" value="PRK09194.1"/>
    <property type="match status" value="1"/>
</dbReference>
<evidence type="ECO:0000256" key="7">
    <source>
        <dbReference type="ARBA" id="ARBA00022917"/>
    </source>
</evidence>
<comment type="subunit">
    <text evidence="2 12">Homodimer.</text>
</comment>
<dbReference type="Pfam" id="PF04073">
    <property type="entry name" value="tRNA_edit"/>
    <property type="match status" value="1"/>
</dbReference>
<comment type="catalytic activity">
    <reaction evidence="9 12">
        <text>tRNA(Pro) + L-proline + ATP = L-prolyl-tRNA(Pro) + AMP + diphosphate</text>
        <dbReference type="Rhea" id="RHEA:14305"/>
        <dbReference type="Rhea" id="RHEA-COMP:9700"/>
        <dbReference type="Rhea" id="RHEA-COMP:9702"/>
        <dbReference type="ChEBI" id="CHEBI:30616"/>
        <dbReference type="ChEBI" id="CHEBI:33019"/>
        <dbReference type="ChEBI" id="CHEBI:60039"/>
        <dbReference type="ChEBI" id="CHEBI:78442"/>
        <dbReference type="ChEBI" id="CHEBI:78532"/>
        <dbReference type="ChEBI" id="CHEBI:456215"/>
        <dbReference type="EC" id="6.1.1.15"/>
    </reaction>
</comment>
<dbReference type="InterPro" id="IPR050062">
    <property type="entry name" value="Pro-tRNA_synthetase"/>
</dbReference>
<dbReference type="InterPro" id="IPR004500">
    <property type="entry name" value="Pro-tRNA-synth_IIa_bac-type"/>
</dbReference>
<proteinExistence type="inferred from homology"/>
<dbReference type="NCBIfam" id="TIGR00409">
    <property type="entry name" value="proS_fam_II"/>
    <property type="match status" value="1"/>
</dbReference>
<dbReference type="CDD" id="cd00779">
    <property type="entry name" value="ProRS_core_prok"/>
    <property type="match status" value="1"/>
</dbReference>
<dbReference type="InterPro" id="IPR023717">
    <property type="entry name" value="Pro-tRNA-Synthase_IIa_type1"/>
</dbReference>
<dbReference type="InterPro" id="IPR045864">
    <property type="entry name" value="aa-tRNA-synth_II/BPL/LPL"/>
</dbReference>
<dbReference type="Pfam" id="PF03129">
    <property type="entry name" value="HGTP_anticodon"/>
    <property type="match status" value="1"/>
</dbReference>
<sequence length="587" mass="63851">MKMTALYVPTLKEAPGDAEVVSHKLLVRAGFIRKLTSGIYVYLPMAWRALNKISAVVREEMTRAGAQEILMPMVQPGDLWKETGRWEFYGKELLRFKDRHDRDYCLGPTHEEVVTDLVRGEVKSYRQLPLNLFQIQTKFRDEIRPRFGLMRGREFIMKDAYSFDTNEEGADKSYWAMHGAYTRIFSRLGLKFRAVEADTGSIGGNFSHEFMVLADTGEDTIAFCDACEWAANLEKAQVKPAAAAAGDKDAAPAEVVATPGAHTVEEVAAFLKVSPTAIVKTLLFDADGEIVAALVRGDRELNEIKLKNHLDATALSLALPEVVATVTGAPVGFAGPVGLKVARIVIDQELQGATGCIVGANQADAHLLHVDLARDLDSATVAYADLRMITAEDPCPACGGAVRLAKGIEVGHVFKLGLKYSQAMDAKFLDEQGKERHMIMGCYGIGVSRILAACIEQNHDADGIVFPPPVSPFEVAVLSLAGNDETVAAKAQELYTMLCNNRIDALLDDRAERPGVKFKDADLIGTPLQIVVGGKALARGVVEVKNRRTGEKGELPVDNFLHAFSVWRQGVLDAWVCQGVPGPASAC</sequence>
<dbReference type="Proteomes" id="UP000016587">
    <property type="component" value="Chromosome"/>
</dbReference>
<dbReference type="PIRSF" id="PIRSF001535">
    <property type="entry name" value="ProRS_1"/>
    <property type="match status" value="1"/>
</dbReference>
<dbReference type="EMBL" id="CP006585">
    <property type="protein sequence ID" value="AGW14528.1"/>
    <property type="molecule type" value="Genomic_DNA"/>
</dbReference>
<evidence type="ECO:0000313" key="15">
    <source>
        <dbReference type="Proteomes" id="UP000016587"/>
    </source>
</evidence>
<dbReference type="InterPro" id="IPR033730">
    <property type="entry name" value="ProRS_core_prok"/>
</dbReference>
<dbReference type="GO" id="GO:0005829">
    <property type="term" value="C:cytosol"/>
    <property type="evidence" value="ECO:0007669"/>
    <property type="project" value="TreeGrafter"/>
</dbReference>
<reference evidence="14 15" key="1">
    <citation type="journal article" date="2013" name="J. Bacteriol.">
        <title>Roles of HynAB and Ech, the only two hydrogenases found in the model sulfate reducer Desulfovibrio gigas.</title>
        <authorList>
            <person name="Morais-Silva F.O."/>
            <person name="Santos C.I."/>
            <person name="Rodrigues R."/>
            <person name="Pereira I.A."/>
            <person name="Rodrigues-Pousada C."/>
        </authorList>
    </citation>
    <scope>NUCLEOTIDE SEQUENCE [LARGE SCALE GENOMIC DNA]</scope>
    <source>
        <strain evidence="15">ATCC 19364 / DSM 1382 / NCIMB 9332 / VKM B-1759</strain>
    </source>
</reference>
<evidence type="ECO:0000256" key="8">
    <source>
        <dbReference type="ARBA" id="ARBA00023146"/>
    </source>
</evidence>
<dbReference type="PRINTS" id="PR01046">
    <property type="entry name" value="TRNASYNTHPRO"/>
</dbReference>
<dbReference type="SUPFAM" id="SSF55826">
    <property type="entry name" value="YbaK/ProRS associated domain"/>
    <property type="match status" value="1"/>
</dbReference>
<dbReference type="GO" id="GO:0005524">
    <property type="term" value="F:ATP binding"/>
    <property type="evidence" value="ECO:0007669"/>
    <property type="project" value="UniProtKB-UniRule"/>
</dbReference>
<dbReference type="OrthoDB" id="9809052at2"/>
<dbReference type="STRING" id="1121448.DGI_2799"/>
<dbReference type="AlphaFoldDB" id="T2GE04"/>
<dbReference type="FunFam" id="3.30.930.10:FF:000066">
    <property type="entry name" value="Proline--tRNA ligase"/>
    <property type="match status" value="1"/>
</dbReference>
<dbReference type="Gene3D" id="3.40.50.800">
    <property type="entry name" value="Anticodon-binding domain"/>
    <property type="match status" value="1"/>
</dbReference>
<dbReference type="GO" id="GO:0002161">
    <property type="term" value="F:aminoacyl-tRNA deacylase activity"/>
    <property type="evidence" value="ECO:0007669"/>
    <property type="project" value="InterPro"/>
</dbReference>
<dbReference type="InterPro" id="IPR007214">
    <property type="entry name" value="YbaK/aa-tRNA-synth-assoc-dom"/>
</dbReference>
<dbReference type="InterPro" id="IPR004154">
    <property type="entry name" value="Anticodon-bd"/>
</dbReference>
<evidence type="ECO:0000256" key="11">
    <source>
        <dbReference type="ARBA" id="ARBA00060755"/>
    </source>
</evidence>
<name>T2GE04_MEGG1</name>
<dbReference type="HAMAP" id="MF_01569">
    <property type="entry name" value="Pro_tRNA_synth_type1"/>
    <property type="match status" value="1"/>
</dbReference>
<dbReference type="Gene3D" id="3.30.930.10">
    <property type="entry name" value="Bira Bifunctional Protein, Domain 2"/>
    <property type="match status" value="2"/>
</dbReference>
<dbReference type="HOGENOM" id="CLU_016739_0_0_7"/>
<dbReference type="SUPFAM" id="SSF52954">
    <property type="entry name" value="Class II aaRS ABD-related"/>
    <property type="match status" value="1"/>
</dbReference>
<dbReference type="InterPro" id="IPR036754">
    <property type="entry name" value="YbaK/aa-tRNA-synt-asso_dom_sf"/>
</dbReference>
<dbReference type="SUPFAM" id="SSF55681">
    <property type="entry name" value="Class II aaRS and biotin synthetases"/>
    <property type="match status" value="1"/>
</dbReference>
<keyword evidence="4 12" id="KW-0436">Ligase</keyword>
<dbReference type="EC" id="6.1.1.15" evidence="12"/>
<dbReference type="InterPro" id="IPR006195">
    <property type="entry name" value="aa-tRNA-synth_II"/>
</dbReference>